<dbReference type="GO" id="GO:0006508">
    <property type="term" value="P:proteolysis"/>
    <property type="evidence" value="ECO:0007669"/>
    <property type="project" value="UniProtKB-KW"/>
</dbReference>
<proteinExistence type="inferred from homology"/>
<dbReference type="InterPro" id="IPR032466">
    <property type="entry name" value="Metal_Hydrolase"/>
</dbReference>
<dbReference type="GO" id="GO:0070573">
    <property type="term" value="F:metallodipeptidase activity"/>
    <property type="evidence" value="ECO:0007669"/>
    <property type="project" value="InterPro"/>
</dbReference>
<name>A0A8H7DKQ7_9AGAR</name>
<accession>A0A8H7DKQ7</accession>
<keyword evidence="1" id="KW-0479">Metal-binding</keyword>
<dbReference type="PANTHER" id="PTHR10443:SF12">
    <property type="entry name" value="DIPEPTIDASE"/>
    <property type="match status" value="1"/>
</dbReference>
<sequence>MSSAAEEGLPRPEPPSREVILGLGRAYVSTPRIETRPSDESVPLLPRPVTIEDIGKTRAGVWAVLTTIFIAALPDSLAPLVGRLPRDPMRAALLILNDAPVIDGHIDLPILLRMAFANNVSAVDLTKDFVGHVDIPRLRAGKVGGFFWSVYVGCPDPAVEGKDFLTSTWRVRDTLEQIDVAKLTIEKYPDVFRAALGSEDIRDAINNGKIASLLGVEGGHQLGNSIAVLRQYHALGVRYVTLTHICHNAFADSCGFDPGMIPLHHGLSPIGFRLIDEMNRIGMLVDLSHTSDDTARQALTHSKAPVIWSHSSARAVHDHARNVPDDVLALIGTEEGKTDGVVMVNFGPTFIGDPGNVTLYGVADHVEHIAKVAGKKHVGLGSDFDGIGETPVGLEDVSTYPALFAELVKRGWTKYELSGLAGANLLRVFEGAERVSRELQAAGTAPAFDVYDKRTDL</sequence>
<dbReference type="PROSITE" id="PS51365">
    <property type="entry name" value="RENAL_DIPEPTIDASE_2"/>
    <property type="match status" value="1"/>
</dbReference>
<keyword evidence="1" id="KW-0862">Zinc</keyword>
<dbReference type="Pfam" id="PF01244">
    <property type="entry name" value="Peptidase_M19"/>
    <property type="match status" value="1"/>
</dbReference>
<dbReference type="Gene3D" id="3.20.20.140">
    <property type="entry name" value="Metal-dependent hydrolases"/>
    <property type="match status" value="1"/>
</dbReference>
<dbReference type="PANTHER" id="PTHR10443">
    <property type="entry name" value="MICROSOMAL DIPEPTIDASE"/>
    <property type="match status" value="1"/>
</dbReference>
<evidence type="ECO:0000313" key="3">
    <source>
        <dbReference type="Proteomes" id="UP000623467"/>
    </source>
</evidence>
<dbReference type="SUPFAM" id="SSF51556">
    <property type="entry name" value="Metallo-dependent hydrolases"/>
    <property type="match status" value="1"/>
</dbReference>
<evidence type="ECO:0000313" key="2">
    <source>
        <dbReference type="EMBL" id="KAF7375928.1"/>
    </source>
</evidence>
<dbReference type="AlphaFoldDB" id="A0A8H7DKQ7"/>
<keyword evidence="3" id="KW-1185">Reference proteome</keyword>
<keyword evidence="1" id="KW-0224">Dipeptidase</keyword>
<dbReference type="GO" id="GO:0046872">
    <property type="term" value="F:metal ion binding"/>
    <property type="evidence" value="ECO:0007669"/>
    <property type="project" value="UniProtKB-UniRule"/>
</dbReference>
<comment type="catalytic activity">
    <reaction evidence="1">
        <text>an L-aminoacyl-L-amino acid + H2O = 2 an L-alpha-amino acid</text>
        <dbReference type="Rhea" id="RHEA:48940"/>
        <dbReference type="ChEBI" id="CHEBI:15377"/>
        <dbReference type="ChEBI" id="CHEBI:59869"/>
        <dbReference type="ChEBI" id="CHEBI:77460"/>
        <dbReference type="EC" id="3.4.13.19"/>
    </reaction>
</comment>
<dbReference type="EMBL" id="JACAZH010000001">
    <property type="protein sequence ID" value="KAF7375928.1"/>
    <property type="molecule type" value="Genomic_DNA"/>
</dbReference>
<dbReference type="OrthoDB" id="445695at2759"/>
<dbReference type="EC" id="3.4.13.19" evidence="1"/>
<keyword evidence="1" id="KW-0482">Metalloprotease</keyword>
<keyword evidence="1" id="KW-0645">Protease</keyword>
<comment type="caution">
    <text evidence="2">The sequence shown here is derived from an EMBL/GenBank/DDBJ whole genome shotgun (WGS) entry which is preliminary data.</text>
</comment>
<comment type="similarity">
    <text evidence="1">Belongs to the metallo-dependent hydrolases superfamily. Peptidase M19 family.</text>
</comment>
<reference evidence="2" key="1">
    <citation type="submission" date="2020-05" db="EMBL/GenBank/DDBJ databases">
        <title>Mycena genomes resolve the evolution of fungal bioluminescence.</title>
        <authorList>
            <person name="Tsai I.J."/>
        </authorList>
    </citation>
    <scope>NUCLEOTIDE SEQUENCE</scope>
    <source>
        <strain evidence="2">160909Yilan</strain>
    </source>
</reference>
<dbReference type="Proteomes" id="UP000623467">
    <property type="component" value="Unassembled WGS sequence"/>
</dbReference>
<comment type="cofactor">
    <cofactor evidence="1">
        <name>Zn(2+)</name>
        <dbReference type="ChEBI" id="CHEBI:29105"/>
    </cofactor>
</comment>
<dbReference type="InterPro" id="IPR008257">
    <property type="entry name" value="Pept_M19"/>
</dbReference>
<keyword evidence="1" id="KW-0378">Hydrolase</keyword>
<organism evidence="2 3">
    <name type="scientific">Mycena sanguinolenta</name>
    <dbReference type="NCBI Taxonomy" id="230812"/>
    <lineage>
        <taxon>Eukaryota</taxon>
        <taxon>Fungi</taxon>
        <taxon>Dikarya</taxon>
        <taxon>Basidiomycota</taxon>
        <taxon>Agaricomycotina</taxon>
        <taxon>Agaricomycetes</taxon>
        <taxon>Agaricomycetidae</taxon>
        <taxon>Agaricales</taxon>
        <taxon>Marasmiineae</taxon>
        <taxon>Mycenaceae</taxon>
        <taxon>Mycena</taxon>
    </lineage>
</organism>
<gene>
    <name evidence="2" type="ORF">MSAN_00007200</name>
</gene>
<dbReference type="CDD" id="cd01301">
    <property type="entry name" value="rDP_like"/>
    <property type="match status" value="1"/>
</dbReference>
<protein>
    <recommendedName>
        <fullName evidence="1">Dipeptidase</fullName>
        <ecNumber evidence="1">3.4.13.19</ecNumber>
    </recommendedName>
</protein>
<evidence type="ECO:0000256" key="1">
    <source>
        <dbReference type="RuleBase" id="RU341113"/>
    </source>
</evidence>